<keyword evidence="10" id="KW-1185">Reference proteome</keyword>
<sequence length="431" mass="47420">MKFSWFVLLIILVVCRTSPLYNTNNDDDDDDNYVENNDKKPTLTAEQLAELDQYLKLKYNKESEYDVLSRMIDHSDENYVSKRDALWTTTEVLECIRRLRHSKNISKLDLATEMLNCYRRLKHSDTEELVGIQQKSQQMIDWLPIISIIAAAIICCIAFIILCKRHINHRGYIRPQIRQRGKNQNRNNNQTSLNTYDVAECIDGDIEFVAGLNINLARGSLILNDDDAQMVSLSIYSSTTMLGLIVIFTIISFVESMAFNVTGKNQQCCGTCFVYGCPAGQCCSQYGYCGATQEHCQGAITQGDCKNKGCPDGLCCSKFGFCGNTPQHCDNTPITNGNCQTEGCPPGHCCSKHGFCGTTFEHCGNLDPTVGQGNCQQTGCAPGLCCSRFGYCGRTAEHCAGTPGFPVPGGCPTCNNNALPSCGTTGCAGKK</sequence>
<keyword evidence="2 3" id="KW-1015">Disulfide bond</keyword>
<feature type="signal peptide" evidence="5">
    <location>
        <begin position="1"/>
        <end position="17"/>
    </location>
</feature>
<keyword evidence="1 3" id="KW-0147">Chitin-binding</keyword>
<evidence type="ECO:0000313" key="8">
    <source>
        <dbReference type="EMBL" id="CAF4133547.1"/>
    </source>
</evidence>
<dbReference type="PANTHER" id="PTHR47849">
    <property type="entry name" value="CHITIN-BINDING LECTIN 1"/>
    <property type="match status" value="1"/>
</dbReference>
<dbReference type="EMBL" id="CAJOBG010000224">
    <property type="protein sequence ID" value="CAF3780510.1"/>
    <property type="molecule type" value="Genomic_DNA"/>
</dbReference>
<evidence type="ECO:0000256" key="5">
    <source>
        <dbReference type="SAM" id="SignalP"/>
    </source>
</evidence>
<evidence type="ECO:0000256" key="2">
    <source>
        <dbReference type="ARBA" id="ARBA00023157"/>
    </source>
</evidence>
<dbReference type="Proteomes" id="UP000663842">
    <property type="component" value="Unassembled WGS sequence"/>
</dbReference>
<dbReference type="Gene3D" id="3.30.60.10">
    <property type="entry name" value="Endochitinase-like"/>
    <property type="match status" value="4"/>
</dbReference>
<protein>
    <recommendedName>
        <fullName evidence="6">Chitin-binding type-1 domain-containing protein</fullName>
    </recommendedName>
</protein>
<keyword evidence="5" id="KW-0732">Signal</keyword>
<reference evidence="8" key="1">
    <citation type="submission" date="2021-02" db="EMBL/GenBank/DDBJ databases">
        <authorList>
            <person name="Nowell W R."/>
        </authorList>
    </citation>
    <scope>NUCLEOTIDE SEQUENCE</scope>
</reference>
<feature type="transmembrane region" description="Helical" evidence="4">
    <location>
        <begin position="240"/>
        <end position="259"/>
    </location>
</feature>
<keyword evidence="4" id="KW-0472">Membrane</keyword>
<evidence type="ECO:0000313" key="9">
    <source>
        <dbReference type="Proteomes" id="UP000663842"/>
    </source>
</evidence>
<proteinExistence type="predicted"/>
<comment type="caution">
    <text evidence="3">Lacks conserved residue(s) required for the propagation of feature annotation.</text>
</comment>
<feature type="transmembrane region" description="Helical" evidence="4">
    <location>
        <begin position="142"/>
        <end position="163"/>
    </location>
</feature>
<feature type="domain" description="Chitin-binding type-1" evidence="6">
    <location>
        <begin position="286"/>
        <end position="346"/>
    </location>
</feature>
<feature type="disulfide bond" evidence="3">
    <location>
        <begin position="380"/>
        <end position="392"/>
    </location>
</feature>
<dbReference type="Pfam" id="PF00187">
    <property type="entry name" value="Chitin_bind_1"/>
    <property type="match status" value="1"/>
</dbReference>
<organism evidence="8 9">
    <name type="scientific">Rotaria magnacalcarata</name>
    <dbReference type="NCBI Taxonomy" id="392030"/>
    <lineage>
        <taxon>Eukaryota</taxon>
        <taxon>Metazoa</taxon>
        <taxon>Spiralia</taxon>
        <taxon>Gnathifera</taxon>
        <taxon>Rotifera</taxon>
        <taxon>Eurotatoria</taxon>
        <taxon>Bdelloidea</taxon>
        <taxon>Philodinida</taxon>
        <taxon>Philodinidae</taxon>
        <taxon>Rotaria</taxon>
    </lineage>
</organism>
<dbReference type="SUPFAM" id="SSF57016">
    <property type="entry name" value="Plant lectins/antimicrobial peptides"/>
    <property type="match status" value="4"/>
</dbReference>
<dbReference type="SMART" id="SM00270">
    <property type="entry name" value="ChtBD1"/>
    <property type="match status" value="4"/>
</dbReference>
<dbReference type="InterPro" id="IPR001002">
    <property type="entry name" value="Chitin-bd_1"/>
</dbReference>
<feature type="disulfide bond" evidence="3">
    <location>
        <begin position="385"/>
        <end position="399"/>
    </location>
</feature>
<dbReference type="Proteomes" id="UP000663866">
    <property type="component" value="Unassembled WGS sequence"/>
</dbReference>
<feature type="chain" id="PRO_5036236298" description="Chitin-binding type-1 domain-containing protein" evidence="5">
    <location>
        <begin position="18"/>
        <end position="431"/>
    </location>
</feature>
<dbReference type="PROSITE" id="PS50941">
    <property type="entry name" value="CHIT_BIND_I_2"/>
    <property type="match status" value="2"/>
</dbReference>
<evidence type="ECO:0000259" key="6">
    <source>
        <dbReference type="PROSITE" id="PS50941"/>
    </source>
</evidence>
<dbReference type="AlphaFoldDB" id="A0A819X131"/>
<feature type="domain" description="Chitin-binding type-1" evidence="6">
    <location>
        <begin position="360"/>
        <end position="424"/>
    </location>
</feature>
<comment type="caution">
    <text evidence="8">The sequence shown here is derived from an EMBL/GenBank/DDBJ whole genome shotgun (WGS) entry which is preliminary data.</text>
</comment>
<dbReference type="EMBL" id="CAJOBF010004327">
    <property type="protein sequence ID" value="CAF4133547.1"/>
    <property type="molecule type" value="Genomic_DNA"/>
</dbReference>
<gene>
    <name evidence="7" type="ORF">OVN521_LOCUS2758</name>
    <name evidence="8" type="ORF">UXM345_LOCUS24137</name>
</gene>
<feature type="disulfide bond" evidence="3">
    <location>
        <begin position="315"/>
        <end position="329"/>
    </location>
</feature>
<evidence type="ECO:0000313" key="7">
    <source>
        <dbReference type="EMBL" id="CAF3780510.1"/>
    </source>
</evidence>
<accession>A0A819X131</accession>
<dbReference type="GO" id="GO:0008061">
    <property type="term" value="F:chitin binding"/>
    <property type="evidence" value="ECO:0007669"/>
    <property type="project" value="UniProtKB-UniRule"/>
</dbReference>
<keyword evidence="4" id="KW-1133">Transmembrane helix</keyword>
<evidence type="ECO:0000256" key="4">
    <source>
        <dbReference type="SAM" id="Phobius"/>
    </source>
</evidence>
<keyword evidence="4" id="KW-0812">Transmembrane</keyword>
<feature type="disulfide bond" evidence="3">
    <location>
        <begin position="310"/>
        <end position="322"/>
    </location>
</feature>
<evidence type="ECO:0000256" key="1">
    <source>
        <dbReference type="ARBA" id="ARBA00022669"/>
    </source>
</evidence>
<name>A0A819X131_9BILA</name>
<evidence type="ECO:0000313" key="10">
    <source>
        <dbReference type="Proteomes" id="UP000663866"/>
    </source>
</evidence>
<evidence type="ECO:0000256" key="3">
    <source>
        <dbReference type="PROSITE-ProRule" id="PRU00261"/>
    </source>
</evidence>
<dbReference type="InterPro" id="IPR036861">
    <property type="entry name" value="Endochitinase-like_sf"/>
</dbReference>
<dbReference type="CDD" id="cd00035">
    <property type="entry name" value="ChtBD1"/>
    <property type="match status" value="4"/>
</dbReference>